<dbReference type="GO" id="GO:0016020">
    <property type="term" value="C:membrane"/>
    <property type="evidence" value="ECO:0007669"/>
    <property type="project" value="TreeGrafter"/>
</dbReference>
<evidence type="ECO:0000259" key="16">
    <source>
        <dbReference type="Pfam" id="PF17900"/>
    </source>
</evidence>
<dbReference type="GO" id="GO:0043171">
    <property type="term" value="P:peptide catabolic process"/>
    <property type="evidence" value="ECO:0007669"/>
    <property type="project" value="TreeGrafter"/>
</dbReference>
<reference evidence="17 18" key="1">
    <citation type="submission" date="2016-09" db="EMBL/GenBank/DDBJ databases">
        <title>Metabolic pathway, cell adaptation mechanisms and a novel monoxygenase revealed through proteogenomic-transcription analysis of a Sphingomonas haloaromaticamans strain degrading the fungicide ortho-phenylphenol.</title>
        <authorList>
            <person name="Perruchon C."/>
            <person name="Papadopoulou E.S."/>
            <person name="Rousidou C."/>
            <person name="Vasileiadis S."/>
            <person name="Tanou G."/>
            <person name="Amoutzias G."/>
            <person name="Molassiotis A."/>
            <person name="Karpouzas D.G."/>
        </authorList>
    </citation>
    <scope>NUCLEOTIDE SEQUENCE [LARGE SCALE GENOMIC DNA]</scope>
    <source>
        <strain evidence="17 18">P3</strain>
    </source>
</reference>
<sequence>MRNLLFGVSALLIPAAAQAQNVPTGRLPDTATPVAYRLDLAVDPEKPRFSGHTEIDVEVKAATRTLFLHGRDLKVSKAWAKAGGGTIAATYTQVHQLGVVRLDFARPLPAGKATLAFDYDAAFGDGAAGLYRIKVGDRYYAWTQFESIDARAAFPSFDEPGFKTPFTVTLTTPADDVAISNGAETGTAKAGGMVRHTYSVTEKLPTYLVAFAVGPFDVVEGTVPATPQRPTPLPLRIVATKGQKDKMAYALRETPRIVQLLENYFGSAFPFPKLDQIASPVMGGAMENAGAVVYDDTLLILDDASPTRQKQNFGMVVAHELGHQWFGDLVTPAWWDDIWLNESFANWIGYRIADEWRPELNIGVGAIDEALSAMDIDALKVGRPIREPIEDSGEIDSAFDAITYGKGGQVVAMVESYMGRDTFQKGVQLHLSRHARGNATADDFFGSLAEAAGDPRIVTSMKGFVDQQGVPVVDVRRAGNDLALSQKRYAAIGAGEVPATTWTIPFCVDNGGEKGCTLIDQPQGRMTIKGAGPLVPNAGGNGYYRFDLGDADWSALIAAAPRLPSGEALAAIDSLWASFRAGHAAPARLVEAAKAFVANPDSNAAVSGGSRLAELDRRGVVSGKGRDGLHRTLLATYLPKLAAIGFDPARGAHAKDSPDVQKLRTDLVTLVTRDAHDPATRAKLATAATAYLGGNADALDPAFLGTALRVQVEDGGAPVAESLFERAMGSTDAYFRGRAVIAIAASGRPEVANWLIGKMGDQRLRSSEKVSIVNGITATLPTQPIGVDYLTANFEKLARETNLTSVNSMLSIPSAVCSVEQAGVLEAALKPQVAAFGRGALTLDRTIEKVRSCGALKAARGKEIDAAFAG</sequence>
<keyword evidence="5 10" id="KW-0479">Metal-binding</keyword>
<dbReference type="RefSeq" id="WP_070932039.1">
    <property type="nucleotide sequence ID" value="NZ_MIPT01000001.1"/>
</dbReference>
<dbReference type="Proteomes" id="UP000179467">
    <property type="component" value="Unassembled WGS sequence"/>
</dbReference>
<comment type="cofactor">
    <cofactor evidence="10 12">
        <name>Zn(2+)</name>
        <dbReference type="ChEBI" id="CHEBI:29105"/>
    </cofactor>
    <text evidence="10 12">Binds 1 zinc ion per subunit.</text>
</comment>
<dbReference type="AlphaFoldDB" id="A0A1S1H8L0"/>
<dbReference type="GO" id="GO:0006508">
    <property type="term" value="P:proteolysis"/>
    <property type="evidence" value="ECO:0007669"/>
    <property type="project" value="UniProtKB-KW"/>
</dbReference>
<keyword evidence="8 12" id="KW-0482">Metalloprotease</keyword>
<keyword evidence="7 10" id="KW-0862">Zinc</keyword>
<dbReference type="Gene3D" id="2.60.40.1910">
    <property type="match status" value="1"/>
</dbReference>
<dbReference type="GO" id="GO:0005615">
    <property type="term" value="C:extracellular space"/>
    <property type="evidence" value="ECO:0007669"/>
    <property type="project" value="TreeGrafter"/>
</dbReference>
<dbReference type="InterPro" id="IPR050344">
    <property type="entry name" value="Peptidase_M1_aminopeptidases"/>
</dbReference>
<feature type="active site" description="Proton acceptor" evidence="9">
    <location>
        <position position="320"/>
    </location>
</feature>
<comment type="similarity">
    <text evidence="2 12">Belongs to the peptidase M1 family.</text>
</comment>
<evidence type="ECO:0000256" key="5">
    <source>
        <dbReference type="ARBA" id="ARBA00022723"/>
    </source>
</evidence>
<dbReference type="SUPFAM" id="SSF55486">
    <property type="entry name" value="Metalloproteases ('zincins'), catalytic domain"/>
    <property type="match status" value="1"/>
</dbReference>
<evidence type="ECO:0000256" key="13">
    <source>
        <dbReference type="SAM" id="SignalP"/>
    </source>
</evidence>
<dbReference type="EMBL" id="MIPT01000001">
    <property type="protein sequence ID" value="OHT18437.1"/>
    <property type="molecule type" value="Genomic_DNA"/>
</dbReference>
<comment type="catalytic activity">
    <reaction evidence="1">
        <text>Release of an N-terminal amino acid, Xaa-|-Yaa- from a peptide, amide or arylamide. Xaa is preferably Ala, but may be most amino acids including Pro (slow action). When a terminal hydrophobic residue is followed by a prolyl residue, the two may be released as an intact Xaa-Pro dipeptide.</text>
        <dbReference type="EC" id="3.4.11.2"/>
    </reaction>
</comment>
<evidence type="ECO:0000256" key="6">
    <source>
        <dbReference type="ARBA" id="ARBA00022801"/>
    </source>
</evidence>
<evidence type="ECO:0000256" key="7">
    <source>
        <dbReference type="ARBA" id="ARBA00022833"/>
    </source>
</evidence>
<keyword evidence="13" id="KW-0732">Signal</keyword>
<evidence type="ECO:0000259" key="14">
    <source>
        <dbReference type="Pfam" id="PF01433"/>
    </source>
</evidence>
<evidence type="ECO:0000313" key="18">
    <source>
        <dbReference type="Proteomes" id="UP000179467"/>
    </source>
</evidence>
<dbReference type="SUPFAM" id="SSF63737">
    <property type="entry name" value="Leukotriene A4 hydrolase N-terminal domain"/>
    <property type="match status" value="1"/>
</dbReference>
<comment type="caution">
    <text evidence="17">The sequence shown here is derived from an EMBL/GenBank/DDBJ whole genome shotgun (WGS) entry which is preliminary data.</text>
</comment>
<dbReference type="Gene3D" id="1.10.390.10">
    <property type="entry name" value="Neutral Protease Domain 2"/>
    <property type="match status" value="1"/>
</dbReference>
<gene>
    <name evidence="17" type="primary">pepN_1</name>
    <name evidence="17" type="ORF">BHE75_00408</name>
</gene>
<dbReference type="PANTHER" id="PTHR11533:SF174">
    <property type="entry name" value="PUROMYCIN-SENSITIVE AMINOPEPTIDASE-RELATED"/>
    <property type="match status" value="1"/>
</dbReference>
<feature type="binding site" evidence="10">
    <location>
        <position position="319"/>
    </location>
    <ligand>
        <name>Zn(2+)</name>
        <dbReference type="ChEBI" id="CHEBI:29105"/>
        <note>catalytic</note>
    </ligand>
</feature>
<evidence type="ECO:0000256" key="3">
    <source>
        <dbReference type="ARBA" id="ARBA00022438"/>
    </source>
</evidence>
<dbReference type="Gene3D" id="2.60.40.1730">
    <property type="entry name" value="tricorn interacting facor f3 domain"/>
    <property type="match status" value="1"/>
</dbReference>
<dbReference type="PANTHER" id="PTHR11533">
    <property type="entry name" value="PROTEASE M1 ZINC METALLOPROTEASE"/>
    <property type="match status" value="1"/>
</dbReference>
<dbReference type="EC" id="3.4.11.-" evidence="12"/>
<dbReference type="FunFam" id="1.10.390.10:FF:000006">
    <property type="entry name" value="Puromycin-sensitive aminopeptidase"/>
    <property type="match status" value="1"/>
</dbReference>
<dbReference type="InterPro" id="IPR027268">
    <property type="entry name" value="Peptidase_M4/M1_CTD_sf"/>
</dbReference>
<dbReference type="Pfam" id="PF11838">
    <property type="entry name" value="ERAP1_C"/>
    <property type="match status" value="1"/>
</dbReference>
<evidence type="ECO:0000256" key="2">
    <source>
        <dbReference type="ARBA" id="ARBA00010136"/>
    </source>
</evidence>
<feature type="binding site" evidence="10">
    <location>
        <position position="342"/>
    </location>
    <ligand>
        <name>Zn(2+)</name>
        <dbReference type="ChEBI" id="CHEBI:29105"/>
        <note>catalytic</note>
    </ligand>
</feature>
<dbReference type="Pfam" id="PF01433">
    <property type="entry name" value="Peptidase_M1"/>
    <property type="match status" value="1"/>
</dbReference>
<dbReference type="GO" id="GO:0070006">
    <property type="term" value="F:metalloaminopeptidase activity"/>
    <property type="evidence" value="ECO:0007669"/>
    <property type="project" value="TreeGrafter"/>
</dbReference>
<evidence type="ECO:0000256" key="4">
    <source>
        <dbReference type="ARBA" id="ARBA00022670"/>
    </source>
</evidence>
<dbReference type="Gene3D" id="1.25.50.20">
    <property type="match status" value="1"/>
</dbReference>
<evidence type="ECO:0000256" key="9">
    <source>
        <dbReference type="PIRSR" id="PIRSR634016-1"/>
    </source>
</evidence>
<dbReference type="InterPro" id="IPR045357">
    <property type="entry name" value="Aminopeptidase_N-like_N"/>
</dbReference>
<dbReference type="GO" id="GO:0042277">
    <property type="term" value="F:peptide binding"/>
    <property type="evidence" value="ECO:0007669"/>
    <property type="project" value="TreeGrafter"/>
</dbReference>
<evidence type="ECO:0000256" key="12">
    <source>
        <dbReference type="RuleBase" id="RU364040"/>
    </source>
</evidence>
<evidence type="ECO:0000256" key="11">
    <source>
        <dbReference type="PIRSR" id="PIRSR634016-4"/>
    </source>
</evidence>
<proteinExistence type="inferred from homology"/>
<keyword evidence="6 12" id="KW-0378">Hydrolase</keyword>
<dbReference type="InterPro" id="IPR042097">
    <property type="entry name" value="Aminopeptidase_N-like_N_sf"/>
</dbReference>
<dbReference type="InterPro" id="IPR034016">
    <property type="entry name" value="M1_APN-typ"/>
</dbReference>
<feature type="site" description="Transition state stabilizer" evidence="11">
    <location>
        <position position="404"/>
    </location>
</feature>
<feature type="domain" description="Aminopeptidase N-like N-terminal" evidence="16">
    <location>
        <begin position="33"/>
        <end position="208"/>
    </location>
</feature>
<evidence type="ECO:0000313" key="17">
    <source>
        <dbReference type="EMBL" id="OHT18437.1"/>
    </source>
</evidence>
<dbReference type="PRINTS" id="PR00756">
    <property type="entry name" value="ALADIPTASE"/>
</dbReference>
<name>A0A1S1H8L0_9SPHN</name>
<organism evidence="17 18">
    <name type="scientific">Edaphosphingomonas haloaromaticamans</name>
    <dbReference type="NCBI Taxonomy" id="653954"/>
    <lineage>
        <taxon>Bacteria</taxon>
        <taxon>Pseudomonadati</taxon>
        <taxon>Pseudomonadota</taxon>
        <taxon>Alphaproteobacteria</taxon>
        <taxon>Sphingomonadales</taxon>
        <taxon>Rhizorhabdaceae</taxon>
        <taxon>Edaphosphingomonas</taxon>
    </lineage>
</organism>
<evidence type="ECO:0000256" key="1">
    <source>
        <dbReference type="ARBA" id="ARBA00000098"/>
    </source>
</evidence>
<keyword evidence="4 12" id="KW-0645">Protease</keyword>
<feature type="domain" description="ERAP1-like C-terminal" evidence="15">
    <location>
        <begin position="535"/>
        <end position="851"/>
    </location>
</feature>
<keyword evidence="3 12" id="KW-0031">Aminopeptidase</keyword>
<dbReference type="Pfam" id="PF17900">
    <property type="entry name" value="Peptidase_M1_N"/>
    <property type="match status" value="1"/>
</dbReference>
<dbReference type="OrthoDB" id="100605at2"/>
<feature type="domain" description="Peptidase M1 membrane alanine aminopeptidase" evidence="14">
    <location>
        <begin position="249"/>
        <end position="456"/>
    </location>
</feature>
<evidence type="ECO:0000256" key="10">
    <source>
        <dbReference type="PIRSR" id="PIRSR634016-3"/>
    </source>
</evidence>
<keyword evidence="18" id="KW-1185">Reference proteome</keyword>
<dbReference type="GO" id="GO:0008270">
    <property type="term" value="F:zinc ion binding"/>
    <property type="evidence" value="ECO:0007669"/>
    <property type="project" value="UniProtKB-UniRule"/>
</dbReference>
<protein>
    <recommendedName>
        <fullName evidence="12">Aminopeptidase</fullName>
        <ecNumber evidence="12">3.4.11.-</ecNumber>
    </recommendedName>
</protein>
<dbReference type="InterPro" id="IPR024571">
    <property type="entry name" value="ERAP1-like_C_dom"/>
</dbReference>
<evidence type="ECO:0000256" key="8">
    <source>
        <dbReference type="ARBA" id="ARBA00023049"/>
    </source>
</evidence>
<dbReference type="CDD" id="cd09601">
    <property type="entry name" value="M1_APN-Q_like"/>
    <property type="match status" value="1"/>
</dbReference>
<dbReference type="GO" id="GO:0005737">
    <property type="term" value="C:cytoplasm"/>
    <property type="evidence" value="ECO:0007669"/>
    <property type="project" value="TreeGrafter"/>
</dbReference>
<dbReference type="InterPro" id="IPR014782">
    <property type="entry name" value="Peptidase_M1_dom"/>
</dbReference>
<dbReference type="InterPro" id="IPR001930">
    <property type="entry name" value="Peptidase_M1"/>
</dbReference>
<feature type="chain" id="PRO_5010269329" description="Aminopeptidase" evidence="13">
    <location>
        <begin position="20"/>
        <end position="870"/>
    </location>
</feature>
<feature type="signal peptide" evidence="13">
    <location>
        <begin position="1"/>
        <end position="19"/>
    </location>
</feature>
<feature type="binding site" evidence="10">
    <location>
        <position position="323"/>
    </location>
    <ligand>
        <name>Zn(2+)</name>
        <dbReference type="ChEBI" id="CHEBI:29105"/>
        <note>catalytic</note>
    </ligand>
</feature>
<dbReference type="GO" id="GO:0016285">
    <property type="term" value="F:alanyl aminopeptidase activity"/>
    <property type="evidence" value="ECO:0007669"/>
    <property type="project" value="UniProtKB-EC"/>
</dbReference>
<accession>A0A1S1H8L0</accession>
<evidence type="ECO:0000259" key="15">
    <source>
        <dbReference type="Pfam" id="PF11838"/>
    </source>
</evidence>